<protein>
    <submittedName>
        <fullName evidence="4">Peptidoglycan/xylan/chitin deacetylase (PgdA/CDA1 family)</fullName>
    </submittedName>
</protein>
<dbReference type="AlphaFoldDB" id="A0A841PT08"/>
<dbReference type="InterPro" id="IPR002509">
    <property type="entry name" value="NODB_dom"/>
</dbReference>
<dbReference type="InterPro" id="IPR050248">
    <property type="entry name" value="Polysacc_deacetylase_ArnD"/>
</dbReference>
<evidence type="ECO:0000256" key="1">
    <source>
        <dbReference type="SAM" id="MobiDB-lite"/>
    </source>
</evidence>
<comment type="caution">
    <text evidence="4">The sequence shown here is derived from an EMBL/GenBank/DDBJ whole genome shotgun (WGS) entry which is preliminary data.</text>
</comment>
<evidence type="ECO:0000313" key="4">
    <source>
        <dbReference type="EMBL" id="MBB6449441.1"/>
    </source>
</evidence>
<dbReference type="GO" id="GO:0016810">
    <property type="term" value="F:hydrolase activity, acting on carbon-nitrogen (but not peptide) bonds"/>
    <property type="evidence" value="ECO:0007669"/>
    <property type="project" value="InterPro"/>
</dbReference>
<organism evidence="4 5">
    <name type="scientific">Geomicrobium halophilum</name>
    <dbReference type="NCBI Taxonomy" id="549000"/>
    <lineage>
        <taxon>Bacteria</taxon>
        <taxon>Bacillati</taxon>
        <taxon>Bacillota</taxon>
        <taxon>Bacilli</taxon>
        <taxon>Bacillales</taxon>
        <taxon>Geomicrobium</taxon>
    </lineage>
</organism>
<dbReference type="Proteomes" id="UP000568839">
    <property type="component" value="Unassembled WGS sequence"/>
</dbReference>
<gene>
    <name evidence="4" type="ORF">HNR44_001390</name>
</gene>
<dbReference type="Pfam" id="PF01522">
    <property type="entry name" value="Polysacc_deac_1"/>
    <property type="match status" value="1"/>
</dbReference>
<feature type="chain" id="PRO_5032733094" evidence="2">
    <location>
        <begin position="27"/>
        <end position="290"/>
    </location>
</feature>
<feature type="region of interest" description="Disordered" evidence="1">
    <location>
        <begin position="32"/>
        <end position="92"/>
    </location>
</feature>
<dbReference type="EMBL" id="JACHHJ010000001">
    <property type="protein sequence ID" value="MBB6449441.1"/>
    <property type="molecule type" value="Genomic_DNA"/>
</dbReference>
<feature type="compositionally biased region" description="Polar residues" evidence="1">
    <location>
        <begin position="78"/>
        <end position="88"/>
    </location>
</feature>
<dbReference type="SUPFAM" id="SSF88713">
    <property type="entry name" value="Glycoside hydrolase/deacetylase"/>
    <property type="match status" value="1"/>
</dbReference>
<dbReference type="Gene3D" id="3.20.20.370">
    <property type="entry name" value="Glycoside hydrolase/deacetylase"/>
    <property type="match status" value="1"/>
</dbReference>
<dbReference type="GO" id="GO:0005975">
    <property type="term" value="P:carbohydrate metabolic process"/>
    <property type="evidence" value="ECO:0007669"/>
    <property type="project" value="InterPro"/>
</dbReference>
<feature type="compositionally biased region" description="Acidic residues" evidence="1">
    <location>
        <begin position="52"/>
        <end position="72"/>
    </location>
</feature>
<proteinExistence type="predicted"/>
<dbReference type="PANTHER" id="PTHR10587">
    <property type="entry name" value="GLYCOSYL TRANSFERASE-RELATED"/>
    <property type="match status" value="1"/>
</dbReference>
<keyword evidence="2" id="KW-0732">Signal</keyword>
<dbReference type="InterPro" id="IPR011330">
    <property type="entry name" value="Glyco_hydro/deAcase_b/a-brl"/>
</dbReference>
<dbReference type="CDD" id="cd10917">
    <property type="entry name" value="CE4_NodB_like_6s_7s"/>
    <property type="match status" value="1"/>
</dbReference>
<dbReference type="RefSeq" id="WP_184403324.1">
    <property type="nucleotide sequence ID" value="NZ_JACHHJ010000001.1"/>
</dbReference>
<evidence type="ECO:0000259" key="3">
    <source>
        <dbReference type="PROSITE" id="PS51677"/>
    </source>
</evidence>
<feature type="compositionally biased region" description="Basic and acidic residues" evidence="1">
    <location>
        <begin position="42"/>
        <end position="51"/>
    </location>
</feature>
<feature type="signal peptide" evidence="2">
    <location>
        <begin position="1"/>
        <end position="26"/>
    </location>
</feature>
<name>A0A841PT08_9BACL</name>
<dbReference type="PROSITE" id="PS51677">
    <property type="entry name" value="NODB"/>
    <property type="match status" value="1"/>
</dbReference>
<evidence type="ECO:0000256" key="2">
    <source>
        <dbReference type="SAM" id="SignalP"/>
    </source>
</evidence>
<evidence type="ECO:0000313" key="5">
    <source>
        <dbReference type="Proteomes" id="UP000568839"/>
    </source>
</evidence>
<sequence length="290" mass="32580">MGKCKGLLFVFSTVFTLLLASCQQIAEDVNTNDGQSLEAEEDVKSGSHEDGGDADGEDPDPAAGTSDEEEKVEGEPTPSYTLNENNWSLEPIDDSPEEAVLITIDDTPDEYGPEMAETLHDLGVTAIFFVNHHFINDEKGEEQLLEIMDYGHEIGNHTMSHPNLQEISKKEVEEEIVLLNDEVERITGERPTFFRAPHGANTKRSWEVLEDEGMLGMNWTYGFDWEEEYTDAEALAEVMVETEYLGNGANILMHDREWTNKALKDIIEGLVDEGYEFIEPSEIKLEKVSE</sequence>
<dbReference type="PROSITE" id="PS51257">
    <property type="entry name" value="PROKAR_LIPOPROTEIN"/>
    <property type="match status" value="1"/>
</dbReference>
<keyword evidence="5" id="KW-1185">Reference proteome</keyword>
<accession>A0A841PT08</accession>
<feature type="domain" description="NodB homology" evidence="3">
    <location>
        <begin position="98"/>
        <end position="278"/>
    </location>
</feature>
<reference evidence="4 5" key="1">
    <citation type="submission" date="2020-08" db="EMBL/GenBank/DDBJ databases">
        <title>Genomic Encyclopedia of Type Strains, Phase IV (KMG-IV): sequencing the most valuable type-strain genomes for metagenomic binning, comparative biology and taxonomic classification.</title>
        <authorList>
            <person name="Goeker M."/>
        </authorList>
    </citation>
    <scope>NUCLEOTIDE SEQUENCE [LARGE SCALE GENOMIC DNA]</scope>
    <source>
        <strain evidence="4 5">DSM 21769</strain>
    </source>
</reference>